<organism evidence="3 4">
    <name type="scientific">Saxibacter everestensis</name>
    <dbReference type="NCBI Taxonomy" id="2909229"/>
    <lineage>
        <taxon>Bacteria</taxon>
        <taxon>Bacillati</taxon>
        <taxon>Actinomycetota</taxon>
        <taxon>Actinomycetes</taxon>
        <taxon>Micrococcales</taxon>
        <taxon>Brevibacteriaceae</taxon>
        <taxon>Saxibacter</taxon>
    </lineage>
</organism>
<reference evidence="3 4" key="1">
    <citation type="submission" date="2023-05" db="EMBL/GenBank/DDBJ databases">
        <title>Lithophilousrod everest ZFBP1038 complete genpme.</title>
        <authorList>
            <person name="Tian M."/>
        </authorList>
    </citation>
    <scope>NUCLEOTIDE SEQUENCE [LARGE SCALE GENOMIC DNA]</scope>
    <source>
        <strain evidence="3 4">ZFBP1038</strain>
    </source>
</reference>
<evidence type="ECO:0000256" key="1">
    <source>
        <dbReference type="SAM" id="MobiDB-lite"/>
    </source>
</evidence>
<feature type="transmembrane region" description="Helical" evidence="2">
    <location>
        <begin position="27"/>
        <end position="49"/>
    </location>
</feature>
<keyword evidence="4" id="KW-1185">Reference proteome</keyword>
<keyword evidence="2" id="KW-1133">Transmembrane helix</keyword>
<protein>
    <submittedName>
        <fullName evidence="3">Uncharacterized protein</fullName>
    </submittedName>
</protein>
<sequence length="98" mass="10317">MNEHEMTNEDHRNDAPSVTPRQAQHGAGWLASTALLASGASMLVFGFWARHSPGSFADLGGHAGDIFGLGAVSPLAGTAGTAVTWRISRRPYTEGVKQ</sequence>
<feature type="compositionally biased region" description="Basic and acidic residues" evidence="1">
    <location>
        <begin position="1"/>
        <end position="14"/>
    </location>
</feature>
<evidence type="ECO:0000313" key="4">
    <source>
        <dbReference type="Proteomes" id="UP001209083"/>
    </source>
</evidence>
<evidence type="ECO:0000313" key="3">
    <source>
        <dbReference type="EMBL" id="WGW13641.1"/>
    </source>
</evidence>
<dbReference type="EMBL" id="CP090958">
    <property type="protein sequence ID" value="WGW13641.1"/>
    <property type="molecule type" value="Genomic_DNA"/>
</dbReference>
<gene>
    <name evidence="3" type="ORF">LWF01_07750</name>
</gene>
<feature type="region of interest" description="Disordered" evidence="1">
    <location>
        <begin position="1"/>
        <end position="25"/>
    </location>
</feature>
<dbReference type="RefSeq" id="WP_349640464.1">
    <property type="nucleotide sequence ID" value="NZ_CP090958.1"/>
</dbReference>
<accession>A0ABY8QXV5</accession>
<name>A0ABY8QXV5_9MICO</name>
<evidence type="ECO:0000256" key="2">
    <source>
        <dbReference type="SAM" id="Phobius"/>
    </source>
</evidence>
<keyword evidence="2" id="KW-0472">Membrane</keyword>
<proteinExistence type="predicted"/>
<keyword evidence="2" id="KW-0812">Transmembrane</keyword>
<dbReference type="Proteomes" id="UP001209083">
    <property type="component" value="Chromosome"/>
</dbReference>